<dbReference type="Proteomes" id="UP001180020">
    <property type="component" value="Unassembled WGS sequence"/>
</dbReference>
<dbReference type="AlphaFoldDB" id="A0AAV9ECW8"/>
<evidence type="ECO:0000313" key="2">
    <source>
        <dbReference type="EMBL" id="KAK1311192.1"/>
    </source>
</evidence>
<reference evidence="2" key="2">
    <citation type="submission" date="2023-06" db="EMBL/GenBank/DDBJ databases">
        <authorList>
            <person name="Ma L."/>
            <person name="Liu K.-W."/>
            <person name="Li Z."/>
            <person name="Hsiao Y.-Y."/>
            <person name="Qi Y."/>
            <person name="Fu T."/>
            <person name="Tang G."/>
            <person name="Zhang D."/>
            <person name="Sun W.-H."/>
            <person name="Liu D.-K."/>
            <person name="Li Y."/>
            <person name="Chen G.-Z."/>
            <person name="Liu X.-D."/>
            <person name="Liao X.-Y."/>
            <person name="Jiang Y.-T."/>
            <person name="Yu X."/>
            <person name="Hao Y."/>
            <person name="Huang J."/>
            <person name="Zhao X.-W."/>
            <person name="Ke S."/>
            <person name="Chen Y.-Y."/>
            <person name="Wu W.-L."/>
            <person name="Hsu J.-L."/>
            <person name="Lin Y.-F."/>
            <person name="Huang M.-D."/>
            <person name="Li C.-Y."/>
            <person name="Huang L."/>
            <person name="Wang Z.-W."/>
            <person name="Zhao X."/>
            <person name="Zhong W.-Y."/>
            <person name="Peng D.-H."/>
            <person name="Ahmad S."/>
            <person name="Lan S."/>
            <person name="Zhang J.-S."/>
            <person name="Tsai W.-C."/>
            <person name="Van De Peer Y."/>
            <person name="Liu Z.-J."/>
        </authorList>
    </citation>
    <scope>NUCLEOTIDE SEQUENCE</scope>
    <source>
        <strain evidence="2">CP</strain>
        <tissue evidence="2">Leaves</tissue>
    </source>
</reference>
<feature type="region of interest" description="Disordered" evidence="1">
    <location>
        <begin position="1"/>
        <end position="29"/>
    </location>
</feature>
<dbReference type="EMBL" id="JAUJYO010000008">
    <property type="protein sequence ID" value="KAK1311192.1"/>
    <property type="molecule type" value="Genomic_DNA"/>
</dbReference>
<accession>A0AAV9ECW8</accession>
<evidence type="ECO:0000313" key="3">
    <source>
        <dbReference type="Proteomes" id="UP001180020"/>
    </source>
</evidence>
<gene>
    <name evidence="2" type="ORF">QJS10_CPA08g00632</name>
</gene>
<name>A0AAV9ECW8_ACOCL</name>
<proteinExistence type="predicted"/>
<sequence>MRYEIDQPGWRTYQRPDEKSGGHGVGWSPIIPYKFKVPQDWDDERRPIAARE</sequence>
<reference evidence="2" key="1">
    <citation type="journal article" date="2023" name="Nat. Commun.">
        <title>Diploid and tetraploid genomes of Acorus and the evolution of monocots.</title>
        <authorList>
            <person name="Ma L."/>
            <person name="Liu K.W."/>
            <person name="Li Z."/>
            <person name="Hsiao Y.Y."/>
            <person name="Qi Y."/>
            <person name="Fu T."/>
            <person name="Tang G.D."/>
            <person name="Zhang D."/>
            <person name="Sun W.H."/>
            <person name="Liu D.K."/>
            <person name="Li Y."/>
            <person name="Chen G.Z."/>
            <person name="Liu X.D."/>
            <person name="Liao X.Y."/>
            <person name="Jiang Y.T."/>
            <person name="Yu X."/>
            <person name="Hao Y."/>
            <person name="Huang J."/>
            <person name="Zhao X.W."/>
            <person name="Ke S."/>
            <person name="Chen Y.Y."/>
            <person name="Wu W.L."/>
            <person name="Hsu J.L."/>
            <person name="Lin Y.F."/>
            <person name="Huang M.D."/>
            <person name="Li C.Y."/>
            <person name="Huang L."/>
            <person name="Wang Z.W."/>
            <person name="Zhao X."/>
            <person name="Zhong W.Y."/>
            <person name="Peng D.H."/>
            <person name="Ahmad S."/>
            <person name="Lan S."/>
            <person name="Zhang J.S."/>
            <person name="Tsai W.C."/>
            <person name="Van de Peer Y."/>
            <person name="Liu Z.J."/>
        </authorList>
    </citation>
    <scope>NUCLEOTIDE SEQUENCE</scope>
    <source>
        <strain evidence="2">CP</strain>
    </source>
</reference>
<comment type="caution">
    <text evidence="2">The sequence shown here is derived from an EMBL/GenBank/DDBJ whole genome shotgun (WGS) entry which is preliminary data.</text>
</comment>
<organism evidence="2 3">
    <name type="scientific">Acorus calamus</name>
    <name type="common">Sweet flag</name>
    <dbReference type="NCBI Taxonomy" id="4465"/>
    <lineage>
        <taxon>Eukaryota</taxon>
        <taxon>Viridiplantae</taxon>
        <taxon>Streptophyta</taxon>
        <taxon>Embryophyta</taxon>
        <taxon>Tracheophyta</taxon>
        <taxon>Spermatophyta</taxon>
        <taxon>Magnoliopsida</taxon>
        <taxon>Liliopsida</taxon>
        <taxon>Acoraceae</taxon>
        <taxon>Acorus</taxon>
    </lineage>
</organism>
<protein>
    <submittedName>
        <fullName evidence="2">Uncharacterized protein</fullName>
    </submittedName>
</protein>
<evidence type="ECO:0000256" key="1">
    <source>
        <dbReference type="SAM" id="MobiDB-lite"/>
    </source>
</evidence>
<keyword evidence="3" id="KW-1185">Reference proteome</keyword>